<name>A0ACB9HZM5_9ASTR</name>
<reference evidence="1 2" key="2">
    <citation type="journal article" date="2022" name="Mol. Ecol. Resour.">
        <title>The genomes of chicory, endive, great burdock and yacon provide insights into Asteraceae paleo-polyploidization history and plant inulin production.</title>
        <authorList>
            <person name="Fan W."/>
            <person name="Wang S."/>
            <person name="Wang H."/>
            <person name="Wang A."/>
            <person name="Jiang F."/>
            <person name="Liu H."/>
            <person name="Zhao H."/>
            <person name="Xu D."/>
            <person name="Zhang Y."/>
        </authorList>
    </citation>
    <scope>NUCLEOTIDE SEQUENCE [LARGE SCALE GENOMIC DNA]</scope>
    <source>
        <strain evidence="2">cv. Yunnan</strain>
        <tissue evidence="1">Leaves</tissue>
    </source>
</reference>
<organism evidence="1 2">
    <name type="scientific">Smallanthus sonchifolius</name>
    <dbReference type="NCBI Taxonomy" id="185202"/>
    <lineage>
        <taxon>Eukaryota</taxon>
        <taxon>Viridiplantae</taxon>
        <taxon>Streptophyta</taxon>
        <taxon>Embryophyta</taxon>
        <taxon>Tracheophyta</taxon>
        <taxon>Spermatophyta</taxon>
        <taxon>Magnoliopsida</taxon>
        <taxon>eudicotyledons</taxon>
        <taxon>Gunneridae</taxon>
        <taxon>Pentapetalae</taxon>
        <taxon>asterids</taxon>
        <taxon>campanulids</taxon>
        <taxon>Asterales</taxon>
        <taxon>Asteraceae</taxon>
        <taxon>Asteroideae</taxon>
        <taxon>Heliantheae alliance</taxon>
        <taxon>Millerieae</taxon>
        <taxon>Smallanthus</taxon>
    </lineage>
</organism>
<evidence type="ECO:0000313" key="1">
    <source>
        <dbReference type="EMBL" id="KAI3800681.1"/>
    </source>
</evidence>
<comment type="caution">
    <text evidence="1">The sequence shown here is derived from an EMBL/GenBank/DDBJ whole genome shotgun (WGS) entry which is preliminary data.</text>
</comment>
<dbReference type="EMBL" id="CM042027">
    <property type="protein sequence ID" value="KAI3800681.1"/>
    <property type="molecule type" value="Genomic_DNA"/>
</dbReference>
<dbReference type="Proteomes" id="UP001056120">
    <property type="component" value="Linkage Group LG10"/>
</dbReference>
<protein>
    <submittedName>
        <fullName evidence="1">Uncharacterized protein</fullName>
    </submittedName>
</protein>
<evidence type="ECO:0000313" key="2">
    <source>
        <dbReference type="Proteomes" id="UP001056120"/>
    </source>
</evidence>
<accession>A0ACB9HZM5</accession>
<gene>
    <name evidence="1" type="ORF">L1987_28775</name>
</gene>
<proteinExistence type="predicted"/>
<reference evidence="2" key="1">
    <citation type="journal article" date="2022" name="Mol. Ecol. Resour.">
        <title>The genomes of chicory, endive, great burdock and yacon provide insights into Asteraceae palaeo-polyploidization history and plant inulin production.</title>
        <authorList>
            <person name="Fan W."/>
            <person name="Wang S."/>
            <person name="Wang H."/>
            <person name="Wang A."/>
            <person name="Jiang F."/>
            <person name="Liu H."/>
            <person name="Zhao H."/>
            <person name="Xu D."/>
            <person name="Zhang Y."/>
        </authorList>
    </citation>
    <scope>NUCLEOTIDE SEQUENCE [LARGE SCALE GENOMIC DNA]</scope>
    <source>
        <strain evidence="2">cv. Yunnan</strain>
    </source>
</reference>
<sequence length="236" mass="25839">MCSLEKRGNLFVLTLTGDGVEEHRLNPTLISSIRSALFDAKKHSNPGSVFITISQGKFFCNGFDLKPTSHPSTAAETVLQLTEISKRLLADFISLPMPTIAVVTGHAVGAGVGLAMCHDYVFMRRDRGVLYMNEIHTGIPVPDYAVELIRSKVGKPQWVRDVLLRGVKVKADVGMKMGLVDVACDDQESAVEGGVRMGVELGKMKWDGELYAEMRKSLYPVLCSMLGLGLKLESRL</sequence>
<keyword evidence="2" id="KW-1185">Reference proteome</keyword>